<evidence type="ECO:0000313" key="8">
    <source>
        <dbReference type="Proteomes" id="UP000559987"/>
    </source>
</evidence>
<protein>
    <recommendedName>
        <fullName evidence="5">Glutathione peroxidase</fullName>
    </recommendedName>
</protein>
<keyword evidence="8" id="KW-1185">Reference proteome</keyword>
<proteinExistence type="inferred from homology"/>
<evidence type="ECO:0000256" key="6">
    <source>
        <dbReference type="SAM" id="SignalP"/>
    </source>
</evidence>
<dbReference type="InterPro" id="IPR036249">
    <property type="entry name" value="Thioredoxin-like_sf"/>
</dbReference>
<accession>A0A839UVQ3</accession>
<dbReference type="AlphaFoldDB" id="A0A839UVQ3"/>
<evidence type="ECO:0000313" key="7">
    <source>
        <dbReference type="EMBL" id="MBB3169538.1"/>
    </source>
</evidence>
<dbReference type="CDD" id="cd00340">
    <property type="entry name" value="GSH_Peroxidase"/>
    <property type="match status" value="1"/>
</dbReference>
<keyword evidence="2 5" id="KW-0575">Peroxidase</keyword>
<gene>
    <name evidence="7" type="ORF">FHS30_002751</name>
</gene>
<dbReference type="PANTHER" id="PTHR11592">
    <property type="entry name" value="GLUTATHIONE PEROXIDASE"/>
    <property type="match status" value="1"/>
</dbReference>
<organism evidence="7 8">
    <name type="scientific">Simiduia aestuariiviva</name>
    <dbReference type="NCBI Taxonomy" id="1510459"/>
    <lineage>
        <taxon>Bacteria</taxon>
        <taxon>Pseudomonadati</taxon>
        <taxon>Pseudomonadota</taxon>
        <taxon>Gammaproteobacteria</taxon>
        <taxon>Cellvibrionales</taxon>
        <taxon>Cellvibrionaceae</taxon>
        <taxon>Simiduia</taxon>
    </lineage>
</organism>
<comment type="similarity">
    <text evidence="1 5">Belongs to the glutathione peroxidase family.</text>
</comment>
<evidence type="ECO:0000256" key="3">
    <source>
        <dbReference type="ARBA" id="ARBA00023002"/>
    </source>
</evidence>
<name>A0A839UVQ3_9GAMM</name>
<evidence type="ECO:0000256" key="1">
    <source>
        <dbReference type="ARBA" id="ARBA00006926"/>
    </source>
</evidence>
<dbReference type="Proteomes" id="UP000559987">
    <property type="component" value="Unassembled WGS sequence"/>
</dbReference>
<keyword evidence="6" id="KW-0732">Signal</keyword>
<feature type="signal peptide" evidence="6">
    <location>
        <begin position="1"/>
        <end position="22"/>
    </location>
</feature>
<dbReference type="GO" id="GO:0034599">
    <property type="term" value="P:cellular response to oxidative stress"/>
    <property type="evidence" value="ECO:0007669"/>
    <property type="project" value="TreeGrafter"/>
</dbReference>
<evidence type="ECO:0000256" key="4">
    <source>
        <dbReference type="PIRSR" id="PIRSR000303-1"/>
    </source>
</evidence>
<evidence type="ECO:0000256" key="5">
    <source>
        <dbReference type="RuleBase" id="RU000499"/>
    </source>
</evidence>
<dbReference type="GO" id="GO:0004601">
    <property type="term" value="F:peroxidase activity"/>
    <property type="evidence" value="ECO:0007669"/>
    <property type="project" value="UniProtKB-KW"/>
</dbReference>
<dbReference type="InterPro" id="IPR000889">
    <property type="entry name" value="Glutathione_peroxidase"/>
</dbReference>
<dbReference type="PRINTS" id="PR01011">
    <property type="entry name" value="GLUTPROXDASE"/>
</dbReference>
<dbReference type="PROSITE" id="PS51355">
    <property type="entry name" value="GLUTATHIONE_PEROXID_3"/>
    <property type="match status" value="1"/>
</dbReference>
<dbReference type="SUPFAM" id="SSF52833">
    <property type="entry name" value="Thioredoxin-like"/>
    <property type="match status" value="1"/>
</dbReference>
<reference evidence="7 8" key="1">
    <citation type="submission" date="2020-08" db="EMBL/GenBank/DDBJ databases">
        <title>Genomic Encyclopedia of Type Strains, Phase III (KMG-III): the genomes of soil and plant-associated and newly described type strains.</title>
        <authorList>
            <person name="Whitman W."/>
        </authorList>
    </citation>
    <scope>NUCLEOTIDE SEQUENCE [LARGE SCALE GENOMIC DNA]</scope>
    <source>
        <strain evidence="7 8">CECT 8571</strain>
    </source>
</reference>
<dbReference type="Pfam" id="PF00255">
    <property type="entry name" value="GSHPx"/>
    <property type="match status" value="1"/>
</dbReference>
<keyword evidence="3 5" id="KW-0560">Oxidoreductase</keyword>
<dbReference type="PANTHER" id="PTHR11592:SF44">
    <property type="entry name" value="GLUTATHIONE PEROXIDASE"/>
    <property type="match status" value="1"/>
</dbReference>
<dbReference type="EMBL" id="JACHXZ010000004">
    <property type="protein sequence ID" value="MBB3169538.1"/>
    <property type="molecule type" value="Genomic_DNA"/>
</dbReference>
<feature type="chain" id="PRO_5032465933" description="Glutathione peroxidase" evidence="6">
    <location>
        <begin position="23"/>
        <end position="187"/>
    </location>
</feature>
<evidence type="ECO:0000256" key="2">
    <source>
        <dbReference type="ARBA" id="ARBA00022559"/>
    </source>
</evidence>
<dbReference type="PIRSF" id="PIRSF000303">
    <property type="entry name" value="Glutathion_perox"/>
    <property type="match status" value="1"/>
</dbReference>
<dbReference type="RefSeq" id="WP_183911043.1">
    <property type="nucleotide sequence ID" value="NZ_JACHXZ010000004.1"/>
</dbReference>
<dbReference type="Gene3D" id="3.40.30.10">
    <property type="entry name" value="Glutaredoxin"/>
    <property type="match status" value="1"/>
</dbReference>
<sequence>MYKLFFTLLLGTAMFLASTANAACPPFLNHSYRTLHATTEVNLCDAYAGQALLVINTASHCGFSPQFKQLEALYQRYKDRGLAVVGFSSNDFKQENPNEKVSAEICYINYGVTFTMLAPTSIKGPEANPTFTALAALSESPAWNFNKYLVSADGKRVQHFGSFITPDDAVIVEAIERELVGLKNKPR</sequence>
<feature type="active site" evidence="4">
    <location>
        <position position="61"/>
    </location>
</feature>
<comment type="caution">
    <text evidence="7">The sequence shown here is derived from an EMBL/GenBank/DDBJ whole genome shotgun (WGS) entry which is preliminary data.</text>
</comment>